<dbReference type="InterPro" id="IPR052712">
    <property type="entry name" value="Acid_resist_chaperone_HdeD"/>
</dbReference>
<feature type="transmembrane region" description="Helical" evidence="2">
    <location>
        <begin position="162"/>
        <end position="184"/>
    </location>
</feature>
<dbReference type="GO" id="GO:0005886">
    <property type="term" value="C:plasma membrane"/>
    <property type="evidence" value="ECO:0007669"/>
    <property type="project" value="TreeGrafter"/>
</dbReference>
<accession>A0A5P0YUP7</accession>
<organism evidence="5 6">
    <name type="scientific">Streptomyces alkaliterrae</name>
    <dbReference type="NCBI Taxonomy" id="2213162"/>
    <lineage>
        <taxon>Bacteria</taxon>
        <taxon>Bacillati</taxon>
        <taxon>Actinomycetota</taxon>
        <taxon>Actinomycetes</taxon>
        <taxon>Kitasatosporales</taxon>
        <taxon>Streptomycetaceae</taxon>
        <taxon>Streptomyces</taxon>
    </lineage>
</organism>
<feature type="transmembrane region" description="Helical" evidence="2">
    <location>
        <begin position="55"/>
        <end position="74"/>
    </location>
</feature>
<keyword evidence="2" id="KW-1133">Transmembrane helix</keyword>
<evidence type="ECO:0000313" key="7">
    <source>
        <dbReference type="Proteomes" id="UP000517765"/>
    </source>
</evidence>
<gene>
    <name evidence="5" type="ORF">FNX44_015195</name>
    <name evidence="3" type="ORF">H3146_21330</name>
    <name evidence="4" type="ORF">H3147_06020</name>
</gene>
<reference evidence="3" key="3">
    <citation type="journal article" name="Syst. Appl. Microbiol.">
        <title>Streptomyces alkaliterrae sp. nov., isolated from an alkaline soil, and emended descriptions of Streptomyces alkaliphilus, Streptomyces calidiresistens and Streptomyces durbertensis.</title>
        <authorList>
            <person name="Swiecimska M."/>
            <person name="Golinska P."/>
            <person name="Nouioui I."/>
            <person name="Wypij M."/>
            <person name="Rai M."/>
            <person name="Sangal V."/>
            <person name="Goodfellow M."/>
        </authorList>
    </citation>
    <scope>NUCLEOTIDE SEQUENCE</scope>
    <source>
        <strain evidence="3">OF3</strain>
        <strain evidence="4">OF8</strain>
    </source>
</reference>
<keyword evidence="2" id="KW-0812">Transmembrane</keyword>
<dbReference type="EMBL" id="JABJXA010000022">
    <property type="protein sequence ID" value="MBB1258387.1"/>
    <property type="molecule type" value="Genomic_DNA"/>
</dbReference>
<feature type="region of interest" description="Disordered" evidence="1">
    <location>
        <begin position="197"/>
        <end position="220"/>
    </location>
</feature>
<evidence type="ECO:0000256" key="2">
    <source>
        <dbReference type="SAM" id="Phobius"/>
    </source>
</evidence>
<feature type="transmembrane region" description="Helical" evidence="2">
    <location>
        <begin position="138"/>
        <end position="156"/>
    </location>
</feature>
<reference evidence="5 6" key="1">
    <citation type="submission" date="2019-10" db="EMBL/GenBank/DDBJ databases">
        <title>Streptomyces sp. nov., a novel actinobacterium isolated from alkaline environment.</title>
        <authorList>
            <person name="Golinska P."/>
        </authorList>
    </citation>
    <scope>NUCLEOTIDE SEQUENCE [LARGE SCALE GENOMIC DNA]</scope>
    <source>
        <strain evidence="5 6">OF1</strain>
    </source>
</reference>
<dbReference type="InterPro" id="IPR005325">
    <property type="entry name" value="DUF308_memb"/>
</dbReference>
<protein>
    <submittedName>
        <fullName evidence="3">DUF308 domain-containing protein</fullName>
    </submittedName>
    <submittedName>
        <fullName evidence="5">HdeD family acid-resistance protein</fullName>
    </submittedName>
</protein>
<dbReference type="PANTHER" id="PTHR34989">
    <property type="entry name" value="PROTEIN HDED"/>
    <property type="match status" value="1"/>
</dbReference>
<dbReference type="EMBL" id="JABJWZ010000260">
    <property type="protein sequence ID" value="MBB1255881.1"/>
    <property type="molecule type" value="Genomic_DNA"/>
</dbReference>
<comment type="caution">
    <text evidence="5">The sequence shown here is derived from an EMBL/GenBank/DDBJ whole genome shotgun (WGS) entry which is preliminary data.</text>
</comment>
<proteinExistence type="predicted"/>
<feature type="compositionally biased region" description="Gly residues" evidence="1">
    <location>
        <begin position="200"/>
        <end position="220"/>
    </location>
</feature>
<sequence>MARGRSSAGAGRGGAAARAKSANRNFGLLVLLGVVLVLGGVIGLIYVGVATLTSVLLFGWLLLISGAVGLVHAVTSRGSNYFWLGLIVAALYLAAGVVVLRHPETTAEGLTLFAALLFLTGGVFRLVGSAVTRGPEMLWTFAQGAAGLILGLLVLFEWPRSSLYVLGTFFSLALLFEGLGLIAAGVGGRQLVGMVTQARPGGGRPRSTGGGSGSAGPAGE</sequence>
<keyword evidence="2" id="KW-0472">Membrane</keyword>
<dbReference type="Proteomes" id="UP000517765">
    <property type="component" value="Unassembled WGS sequence"/>
</dbReference>
<dbReference type="Pfam" id="PF03729">
    <property type="entry name" value="DUF308"/>
    <property type="match status" value="1"/>
</dbReference>
<evidence type="ECO:0000313" key="5">
    <source>
        <dbReference type="EMBL" id="MQS03192.1"/>
    </source>
</evidence>
<feature type="transmembrane region" description="Helical" evidence="2">
    <location>
        <begin position="26"/>
        <end position="49"/>
    </location>
</feature>
<evidence type="ECO:0000313" key="6">
    <source>
        <dbReference type="Proteomes" id="UP000320857"/>
    </source>
</evidence>
<name>A0A5P0YUP7_9ACTN</name>
<evidence type="ECO:0000256" key="1">
    <source>
        <dbReference type="SAM" id="MobiDB-lite"/>
    </source>
</evidence>
<feature type="transmembrane region" description="Helical" evidence="2">
    <location>
        <begin position="81"/>
        <end position="100"/>
    </location>
</feature>
<dbReference type="PANTHER" id="PTHR34989:SF1">
    <property type="entry name" value="PROTEIN HDED"/>
    <property type="match status" value="1"/>
</dbReference>
<dbReference type="EMBL" id="VJYK02000147">
    <property type="protein sequence ID" value="MQS03192.1"/>
    <property type="molecule type" value="Genomic_DNA"/>
</dbReference>
<keyword evidence="6" id="KW-1185">Reference proteome</keyword>
<feature type="transmembrane region" description="Helical" evidence="2">
    <location>
        <begin position="112"/>
        <end position="131"/>
    </location>
</feature>
<evidence type="ECO:0000313" key="4">
    <source>
        <dbReference type="EMBL" id="MBB1258387.1"/>
    </source>
</evidence>
<reference evidence="7 8" key="2">
    <citation type="submission" date="2020-05" db="EMBL/GenBank/DDBJ databases">
        <title>Classification of alakaliphilic streptomycetes isolated from an alkaline soil next to Lonar Crater, India and a proposal for the recognition of Streptomyces alkaliterrae sp. nov.</title>
        <authorList>
            <person name="Golinska P."/>
        </authorList>
    </citation>
    <scope>NUCLEOTIDE SEQUENCE [LARGE SCALE GENOMIC DNA]</scope>
    <source>
        <strain evidence="8">OF3</strain>
        <strain evidence="7">OF8</strain>
    </source>
</reference>
<evidence type="ECO:0000313" key="3">
    <source>
        <dbReference type="EMBL" id="MBB1255881.1"/>
    </source>
</evidence>
<dbReference type="Proteomes" id="UP000320857">
    <property type="component" value="Unassembled WGS sequence"/>
</dbReference>
<dbReference type="AlphaFoldDB" id="A0A5P0YUP7"/>
<evidence type="ECO:0000313" key="8">
    <source>
        <dbReference type="Proteomes" id="UP000525686"/>
    </source>
</evidence>
<dbReference type="Proteomes" id="UP000525686">
    <property type="component" value="Unassembled WGS sequence"/>
</dbReference>